<accession>A0A816W0G8</accession>
<evidence type="ECO:0000313" key="3">
    <source>
        <dbReference type="EMBL" id="CAF4406774.1"/>
    </source>
</evidence>
<reference evidence="2" key="1">
    <citation type="submission" date="2021-02" db="EMBL/GenBank/DDBJ databases">
        <authorList>
            <person name="Nowell W R."/>
        </authorList>
    </citation>
    <scope>NUCLEOTIDE SEQUENCE</scope>
</reference>
<dbReference type="Proteomes" id="UP000663842">
    <property type="component" value="Unassembled WGS sequence"/>
</dbReference>
<protein>
    <submittedName>
        <fullName evidence="2">Uncharacterized protein</fullName>
    </submittedName>
</protein>
<proteinExistence type="predicted"/>
<evidence type="ECO:0000313" key="4">
    <source>
        <dbReference type="Proteomes" id="UP000663887"/>
    </source>
</evidence>
<gene>
    <name evidence="3" type="ORF">UXM345_LOCUS38383</name>
    <name evidence="2" type="ORF">XDN619_LOCUS24769</name>
</gene>
<comment type="caution">
    <text evidence="2">The sequence shown here is derived from an EMBL/GenBank/DDBJ whole genome shotgun (WGS) entry which is preliminary data.</text>
</comment>
<dbReference type="Proteomes" id="UP000663887">
    <property type="component" value="Unassembled WGS sequence"/>
</dbReference>
<feature type="non-terminal residue" evidence="2">
    <location>
        <position position="1"/>
    </location>
</feature>
<dbReference type="EMBL" id="CAJNRG010011357">
    <property type="protein sequence ID" value="CAF2131322.1"/>
    <property type="molecule type" value="Genomic_DNA"/>
</dbReference>
<sequence length="59" mass="6249">FLILYSFFYFIFIVQKKTAQQQTTKKNNYCDGGAGVSWCGVAETAPAGTAAAPAPTLAA</sequence>
<feature type="signal peptide" evidence="1">
    <location>
        <begin position="1"/>
        <end position="19"/>
    </location>
</feature>
<feature type="chain" id="PRO_5035689574" evidence="1">
    <location>
        <begin position="20"/>
        <end position="59"/>
    </location>
</feature>
<dbReference type="AlphaFoldDB" id="A0A816W0G8"/>
<dbReference type="EMBL" id="CAJOBF010026537">
    <property type="protein sequence ID" value="CAF4406774.1"/>
    <property type="molecule type" value="Genomic_DNA"/>
</dbReference>
<name>A0A816W0G8_9BILA</name>
<evidence type="ECO:0000313" key="2">
    <source>
        <dbReference type="EMBL" id="CAF2131322.1"/>
    </source>
</evidence>
<keyword evidence="1" id="KW-0732">Signal</keyword>
<evidence type="ECO:0000256" key="1">
    <source>
        <dbReference type="SAM" id="SignalP"/>
    </source>
</evidence>
<organism evidence="2 4">
    <name type="scientific">Rotaria magnacalcarata</name>
    <dbReference type="NCBI Taxonomy" id="392030"/>
    <lineage>
        <taxon>Eukaryota</taxon>
        <taxon>Metazoa</taxon>
        <taxon>Spiralia</taxon>
        <taxon>Gnathifera</taxon>
        <taxon>Rotifera</taxon>
        <taxon>Eurotatoria</taxon>
        <taxon>Bdelloidea</taxon>
        <taxon>Philodinida</taxon>
        <taxon>Philodinidae</taxon>
        <taxon>Rotaria</taxon>
    </lineage>
</organism>